<reference evidence="2 3" key="1">
    <citation type="journal article" date="2007" name="Genome Biol.">
        <title>Genome analysis and genome-wide proteomics of Thermococcus gammatolerans, the most radioresistant organism known amongst the Archaea.</title>
        <authorList>
            <person name="Zivanovic Y."/>
            <person name="Armengaud J."/>
            <person name="Lagorce A."/>
            <person name="Leplat C."/>
            <person name="Guerin P."/>
            <person name="Dutertre M."/>
            <person name="Anthouard V."/>
            <person name="Forterre P."/>
            <person name="Wincker P."/>
            <person name="Confalonieri F."/>
        </authorList>
    </citation>
    <scope>NUCLEOTIDE SEQUENCE [LARGE SCALE GENOMIC DNA]</scope>
    <source>
        <strain evidence="3">DSM 15229 / JCM 11827 / EJ3</strain>
    </source>
</reference>
<dbReference type="PANTHER" id="PTHR11228:SF34">
    <property type="entry name" value="TUNGSTEN-CONTAINING ALDEHYDE FERREDOXIN OXIDOREDUCTASE COFACTOR MODIFYING PROTEIN"/>
    <property type="match status" value="1"/>
</dbReference>
<dbReference type="eggNOG" id="arCOG05729">
    <property type="taxonomic scope" value="Archaea"/>
</dbReference>
<gene>
    <name evidence="2" type="ordered locus">TGAM_0171</name>
</gene>
<protein>
    <recommendedName>
        <fullName evidence="1">4Fe4S-binding SPASM domain-containing protein</fullName>
    </recommendedName>
</protein>
<organism evidence="2 3">
    <name type="scientific">Thermococcus gammatolerans (strain DSM 15229 / JCM 11827 / EJ3)</name>
    <dbReference type="NCBI Taxonomy" id="593117"/>
    <lineage>
        <taxon>Archaea</taxon>
        <taxon>Methanobacteriati</taxon>
        <taxon>Methanobacteriota</taxon>
        <taxon>Thermococci</taxon>
        <taxon>Thermococcales</taxon>
        <taxon>Thermococcaceae</taxon>
        <taxon>Thermococcus</taxon>
    </lineage>
</organism>
<sequence length="325" mass="36901">MDAYSSTVVLMEEIVKVSTISTQEIKPRVEDIVVGKPPWSETPHAGSVERLILQLGAGRGRFNELYGIPRSIGCIGNNRFVLRRKKLGREEIEKILRDFKSMGGTEVWITNYDSPEELNEAVEMAFKVGIEEIRAVFLFEDAEKIRPLDGVEYIAELEYDPEAIISAAMRLWIRGILVMVTPDKVNEAKEFIQKVKGDGDFKAYVDVLYPRSLRHLDFNTIELRKINNPTTSKYHDCLAGTVAVSGDGFVLPCPLLRNLVVGDVREKSFKWIVGRSKKLREFWTMTKDKVDGCSTCPLRYICHDCRALEYQASGDLRGIEYCPLL</sequence>
<dbReference type="KEGG" id="tga:TGAM_0171"/>
<evidence type="ECO:0000313" key="3">
    <source>
        <dbReference type="Proteomes" id="UP000001488"/>
    </source>
</evidence>
<dbReference type="PaxDb" id="593117-TGAM_0171"/>
<accession>C5A361</accession>
<dbReference type="Pfam" id="PF13186">
    <property type="entry name" value="SPASM"/>
    <property type="match status" value="1"/>
</dbReference>
<evidence type="ECO:0000259" key="1">
    <source>
        <dbReference type="Pfam" id="PF13186"/>
    </source>
</evidence>
<dbReference type="NCBIfam" id="TIGR04085">
    <property type="entry name" value="rSAM_more_4Fe4S"/>
    <property type="match status" value="1"/>
</dbReference>
<dbReference type="PATRIC" id="fig|593117.10.peg.173"/>
<dbReference type="InterPro" id="IPR013785">
    <property type="entry name" value="Aldolase_TIM"/>
</dbReference>
<proteinExistence type="predicted"/>
<dbReference type="HOGENOM" id="CLU_902006_0_0_2"/>
<evidence type="ECO:0000313" key="2">
    <source>
        <dbReference type="EMBL" id="ACS32673.1"/>
    </source>
</evidence>
<dbReference type="InterPro" id="IPR050377">
    <property type="entry name" value="Radical_SAM_PqqE_MftC-like"/>
</dbReference>
<dbReference type="STRING" id="593117.TGAM_0171"/>
<dbReference type="InterPro" id="IPR023885">
    <property type="entry name" value="4Fe4S-binding_SPASM_dom"/>
</dbReference>
<feature type="domain" description="4Fe4S-binding SPASM" evidence="1">
    <location>
        <begin position="240"/>
        <end position="297"/>
    </location>
</feature>
<dbReference type="AlphaFoldDB" id="C5A361"/>
<dbReference type="PANTHER" id="PTHR11228">
    <property type="entry name" value="RADICAL SAM DOMAIN PROTEIN"/>
    <property type="match status" value="1"/>
</dbReference>
<dbReference type="Proteomes" id="UP000001488">
    <property type="component" value="Chromosome"/>
</dbReference>
<dbReference type="InterPro" id="IPR058240">
    <property type="entry name" value="rSAM_sf"/>
</dbReference>
<dbReference type="SUPFAM" id="SSF102114">
    <property type="entry name" value="Radical SAM enzymes"/>
    <property type="match status" value="1"/>
</dbReference>
<dbReference type="Gene3D" id="3.20.20.70">
    <property type="entry name" value="Aldolase class I"/>
    <property type="match status" value="1"/>
</dbReference>
<name>C5A361_THEGJ</name>
<dbReference type="EMBL" id="CP001398">
    <property type="protein sequence ID" value="ACS32673.1"/>
    <property type="molecule type" value="Genomic_DNA"/>
</dbReference>
<keyword evidence="3" id="KW-1185">Reference proteome</keyword>